<proteinExistence type="predicted"/>
<gene>
    <name evidence="2" type="ORF">JRA39_000389</name>
</gene>
<protein>
    <submittedName>
        <fullName evidence="2">DUF1837 domain-containing protein</fullName>
    </submittedName>
</protein>
<dbReference type="RefSeq" id="WP_210833809.1">
    <property type="nucleotide sequence ID" value="NZ_CP119540.1"/>
</dbReference>
<dbReference type="Pfam" id="PF08878">
    <property type="entry name" value="HamA"/>
    <property type="match status" value="1"/>
</dbReference>
<comment type="caution">
    <text evidence="2">The sequence shown here is derived from an EMBL/GenBank/DDBJ whole genome shotgun (WGS) entry which is preliminary data.</text>
</comment>
<sequence>MPWTNEHIQWLHDTGGVLTLECGREAKVFRFNHDVNDQRKMTAWAKHFRNHYCNDAQIDLLKAPGQTRADYLLSMKFPSATIAPGPSIRAGDFAEILVADYLTYLHNYFVPRTRYDRKGVPNESTKGSDVLAFKQVERDPNNDELLVYEVKAKLSAGPKSMLQEAIDHSAKDHLRLAESLHGIKQRMIDRNDLTGIGTINRFQDSVNRPYKLKFGAAAICSDSAYDAAVLSGASTTNHPYAQDLELLAIQGNELMTLAHTLFERAANEV</sequence>
<organism evidence="2">
    <name type="scientific">Providencia stuartii</name>
    <dbReference type="NCBI Taxonomy" id="588"/>
    <lineage>
        <taxon>Bacteria</taxon>
        <taxon>Pseudomonadati</taxon>
        <taxon>Pseudomonadota</taxon>
        <taxon>Gammaproteobacteria</taxon>
        <taxon>Enterobacterales</taxon>
        <taxon>Morganellaceae</taxon>
        <taxon>Providencia</taxon>
    </lineage>
</organism>
<reference evidence="2" key="1">
    <citation type="submission" date="2024-02" db="EMBL/GenBank/DDBJ databases">
        <authorList>
            <consortium name="Clinical and Environmental Microbiology Branch: Whole genome sequencing antimicrobial resistance pathogens in the healthcare setting"/>
        </authorList>
    </citation>
    <scope>NUCLEOTIDE SEQUENCE</scope>
    <source>
        <strain evidence="2">2020GO-00142</strain>
    </source>
</reference>
<name>A0AAI9HXB5_PROST</name>
<dbReference type="InterPro" id="IPR014976">
    <property type="entry name" value="AbpA_HamA_C"/>
</dbReference>
<dbReference type="EMBL" id="AAZDVE040000002">
    <property type="protein sequence ID" value="EMP9431392.1"/>
    <property type="molecule type" value="Genomic_DNA"/>
</dbReference>
<evidence type="ECO:0000259" key="1">
    <source>
        <dbReference type="Pfam" id="PF08878"/>
    </source>
</evidence>
<feature type="domain" description="Anti-bacteriophage protein A/HamA C-terminal" evidence="1">
    <location>
        <begin position="11"/>
        <end position="265"/>
    </location>
</feature>
<dbReference type="AlphaFoldDB" id="A0AAI9HXB5"/>
<accession>A0AAI9HXB5</accession>
<evidence type="ECO:0000313" key="2">
    <source>
        <dbReference type="EMBL" id="EMP9431392.1"/>
    </source>
</evidence>